<gene>
    <name evidence="1" type="ORF">RM6536_0414</name>
</gene>
<accession>A0A0K2RXT4</accession>
<evidence type="ECO:0000313" key="1">
    <source>
        <dbReference type="EMBL" id="BAS19661.1"/>
    </source>
</evidence>
<evidence type="ECO:0000313" key="2">
    <source>
        <dbReference type="Proteomes" id="UP000066203"/>
    </source>
</evidence>
<organism evidence="1">
    <name type="scientific">Rothia mucilaginosa</name>
    <dbReference type="NCBI Taxonomy" id="43675"/>
    <lineage>
        <taxon>Bacteria</taxon>
        <taxon>Bacillati</taxon>
        <taxon>Actinomycetota</taxon>
        <taxon>Actinomycetes</taxon>
        <taxon>Micrococcales</taxon>
        <taxon>Micrococcaceae</taxon>
        <taxon>Rothia</taxon>
    </lineage>
</organism>
<dbReference type="AlphaFoldDB" id="A0A0K2RXT4"/>
<reference evidence="2" key="1">
    <citation type="submission" date="2015-08" db="EMBL/GenBank/DDBJ databases">
        <title>Complete genome sequence of Rothia mucilaginosa strain NUM-Rm6536.</title>
        <authorList>
            <person name="Nambu T."/>
        </authorList>
    </citation>
    <scope>NUCLEOTIDE SEQUENCE [LARGE SCALE GENOMIC DNA]</scope>
    <source>
        <strain evidence="2">NUM-Rm6536</strain>
    </source>
</reference>
<sequence>MIVVRSHRLTFEISEYTVGWLVLSSTKRRRSSAPFRIARGRFVFLVLNEFACVLTLW</sequence>
<proteinExistence type="predicted"/>
<name>A0A0K2RXT4_9MICC</name>
<protein>
    <submittedName>
        <fullName evidence="1">Uncharacterized protein</fullName>
    </submittedName>
</protein>
<dbReference type="Proteomes" id="UP000066203">
    <property type="component" value="Chromosome"/>
</dbReference>
<dbReference type="EMBL" id="AP014938">
    <property type="protein sequence ID" value="BAS19661.1"/>
    <property type="molecule type" value="Genomic_DNA"/>
</dbReference>